<dbReference type="GO" id="GO:0005506">
    <property type="term" value="F:iron ion binding"/>
    <property type="evidence" value="ECO:0007669"/>
    <property type="project" value="InterPro"/>
</dbReference>
<sequence length="316" mass="33137">MTDSAITRRRALALGGAATGALLGLGLASCSAPRRGSRAPAPDAASNAAPDGQLCVLAPSTTEGPYYLAGALFRRDITEGRKGVPLTVRLTVRDHPHTCGPLKGALVEIWQPDAWGYFSGYTALHPGGRVPAADTAGANPATCLRGCQTTGADGVAEFTTIFPGWYKSRAPHLYVKVHTGVSRTGRSFEGGRANWTGQLFFDDRYADEVYAKAPYTEHRGTRGRLARDRVYRGGGERDGLMRVTGNADRGLVASLTVGVDPTRENIASSSDDEGLPSADPSSPSSSTSLRPPYDEASVSPYGSPDDAASASRPATP</sequence>
<feature type="region of interest" description="Disordered" evidence="1">
    <location>
        <begin position="262"/>
        <end position="316"/>
    </location>
</feature>
<dbReference type="InterPro" id="IPR006311">
    <property type="entry name" value="TAT_signal"/>
</dbReference>
<reference evidence="2 3" key="2">
    <citation type="journal article" date="2016" name="Appl. Microbiol. Biotechnol.">
        <title>Exploiting the genome sequence of Streptomyces nodosus for enhanced antibiotic production.</title>
        <authorList>
            <person name="Sweeney P."/>
            <person name="Murphy C.D."/>
            <person name="Caffrey P."/>
        </authorList>
    </citation>
    <scope>NUCLEOTIDE SEQUENCE [LARGE SCALE GENOMIC DNA]</scope>
    <source>
        <strain evidence="2 3">ATCC 14899</strain>
    </source>
</reference>
<feature type="compositionally biased region" description="Low complexity" evidence="1">
    <location>
        <begin position="303"/>
        <end position="316"/>
    </location>
</feature>
<dbReference type="InterPro" id="IPR015889">
    <property type="entry name" value="Intradiol_dOase_core"/>
</dbReference>
<reference evidence="3" key="1">
    <citation type="submission" date="2014-09" db="EMBL/GenBank/DDBJ databases">
        <title>Sequence of the Streptomyces nodosus genome.</title>
        <authorList>
            <person name="Sweeney P."/>
            <person name="Stephens N."/>
            <person name="Murphy C."/>
            <person name="Caffrey P."/>
        </authorList>
    </citation>
    <scope>NUCLEOTIDE SEQUENCE [LARGE SCALE GENOMIC DNA]</scope>
    <source>
        <strain evidence="3">ATCC 14899</strain>
    </source>
</reference>
<keyword evidence="3" id="KW-1185">Reference proteome</keyword>
<name>A0A0B5DAG0_9ACTN</name>
<gene>
    <name evidence="2" type="ORF">SNOD_11305</name>
</gene>
<dbReference type="Proteomes" id="UP000031526">
    <property type="component" value="Chromosome"/>
</dbReference>
<dbReference type="OrthoDB" id="9800887at2"/>
<dbReference type="CDD" id="cd03457">
    <property type="entry name" value="intradiol_dioxygenase_like"/>
    <property type="match status" value="1"/>
</dbReference>
<feature type="compositionally biased region" description="Low complexity" evidence="1">
    <location>
        <begin position="276"/>
        <end position="291"/>
    </location>
</feature>
<dbReference type="PROSITE" id="PS51318">
    <property type="entry name" value="TAT"/>
    <property type="match status" value="1"/>
</dbReference>
<dbReference type="Gene3D" id="2.60.130.10">
    <property type="entry name" value="Aromatic compound dioxygenase"/>
    <property type="match status" value="1"/>
</dbReference>
<proteinExistence type="predicted"/>
<dbReference type="GO" id="GO:0016702">
    <property type="term" value="F:oxidoreductase activity, acting on single donors with incorporation of molecular oxygen, incorporation of two atoms of oxygen"/>
    <property type="evidence" value="ECO:0007669"/>
    <property type="project" value="InterPro"/>
</dbReference>
<accession>A0A0B5DAG0</accession>
<protein>
    <submittedName>
        <fullName evidence="2">Uncharacterized protein</fullName>
    </submittedName>
</protein>
<dbReference type="HOGENOM" id="CLU_027719_2_1_11"/>
<dbReference type="PANTHER" id="PTHR34315">
    <property type="match status" value="1"/>
</dbReference>
<evidence type="ECO:0000313" key="2">
    <source>
        <dbReference type="EMBL" id="AJE40568.1"/>
    </source>
</evidence>
<dbReference type="EMBL" id="CP009313">
    <property type="protein sequence ID" value="AJE40568.1"/>
    <property type="molecule type" value="Genomic_DNA"/>
</dbReference>
<evidence type="ECO:0000313" key="3">
    <source>
        <dbReference type="Proteomes" id="UP000031526"/>
    </source>
</evidence>
<evidence type="ECO:0000256" key="1">
    <source>
        <dbReference type="SAM" id="MobiDB-lite"/>
    </source>
</evidence>
<dbReference type="RefSeq" id="WP_043440067.1">
    <property type="nucleotide sequence ID" value="NZ_CP009313.1"/>
</dbReference>
<dbReference type="PANTHER" id="PTHR34315:SF1">
    <property type="entry name" value="INTRADIOL RING-CLEAVAGE DIOXYGENASES DOMAIN-CONTAINING PROTEIN-RELATED"/>
    <property type="match status" value="1"/>
</dbReference>
<organism evidence="2 3">
    <name type="scientific">Streptomyces nodosus</name>
    <dbReference type="NCBI Taxonomy" id="40318"/>
    <lineage>
        <taxon>Bacteria</taxon>
        <taxon>Bacillati</taxon>
        <taxon>Actinomycetota</taxon>
        <taxon>Actinomycetes</taxon>
        <taxon>Kitasatosporales</taxon>
        <taxon>Streptomycetaceae</taxon>
        <taxon>Streptomyces</taxon>
    </lineage>
</organism>
<dbReference type="SUPFAM" id="SSF49482">
    <property type="entry name" value="Aromatic compound dioxygenase"/>
    <property type="match status" value="1"/>
</dbReference>
<dbReference type="AlphaFoldDB" id="A0A0B5DAG0"/>
<dbReference type="STRING" id="40318.SNOD_11305"/>